<keyword evidence="7 9" id="KW-0472">Membrane</keyword>
<evidence type="ECO:0000313" key="10">
    <source>
        <dbReference type="EMBL" id="APL97201.1"/>
    </source>
</evidence>
<dbReference type="RefSeq" id="YP_009339311.1">
    <property type="nucleotide sequence ID" value="NC_033362.1"/>
</dbReference>
<gene>
    <name evidence="10" type="primary">ND3</name>
</gene>
<dbReference type="EC" id="7.1.1.2" evidence="9"/>
<dbReference type="GO" id="GO:0030964">
    <property type="term" value="C:NADH dehydrogenase complex"/>
    <property type="evidence" value="ECO:0007669"/>
    <property type="project" value="TreeGrafter"/>
</dbReference>
<reference evidence="10" key="1">
    <citation type="journal article" date="2016" name="BMC Genomics">
        <title>Evolution of mitochondrial genomes in Baikalian amphipods.</title>
        <authorList>
            <person name="Romanova E.V."/>
            <person name="Aleoshin V.V."/>
            <person name="Kamaltynov R.M."/>
            <person name="Mikhailov K.V."/>
            <person name="Logacheva M.D."/>
            <person name="Sirotinina E.A."/>
            <person name="Gornov A.Y."/>
            <person name="Anikin A.S."/>
            <person name="Sherbakov D.Y."/>
        </authorList>
    </citation>
    <scope>NUCLEOTIDE SEQUENCE</scope>
</reference>
<feature type="transmembrane region" description="Helical" evidence="9">
    <location>
        <begin position="6"/>
        <end position="26"/>
    </location>
</feature>
<feature type="transmembrane region" description="Helical" evidence="9">
    <location>
        <begin position="57"/>
        <end position="81"/>
    </location>
</feature>
<keyword evidence="9 10" id="KW-0496">Mitochondrion</keyword>
<dbReference type="EMBL" id="KX341968">
    <property type="protein sequence ID" value="APL97201.1"/>
    <property type="molecule type" value="Genomic_DNA"/>
</dbReference>
<comment type="catalytic activity">
    <reaction evidence="8 9">
        <text>a ubiquinone + NADH + 5 H(+)(in) = a ubiquinol + NAD(+) + 4 H(+)(out)</text>
        <dbReference type="Rhea" id="RHEA:29091"/>
        <dbReference type="Rhea" id="RHEA-COMP:9565"/>
        <dbReference type="Rhea" id="RHEA-COMP:9566"/>
        <dbReference type="ChEBI" id="CHEBI:15378"/>
        <dbReference type="ChEBI" id="CHEBI:16389"/>
        <dbReference type="ChEBI" id="CHEBI:17976"/>
        <dbReference type="ChEBI" id="CHEBI:57540"/>
        <dbReference type="ChEBI" id="CHEBI:57945"/>
        <dbReference type="EC" id="7.1.1.2"/>
    </reaction>
</comment>
<dbReference type="GeneID" id="30859567"/>
<accession>A0A1L5BW68</accession>
<keyword evidence="4 9" id="KW-0813">Transport</keyword>
<dbReference type="PANTHER" id="PTHR11058:SF9">
    <property type="entry name" value="NADH-UBIQUINONE OXIDOREDUCTASE CHAIN 3"/>
    <property type="match status" value="1"/>
</dbReference>
<dbReference type="InterPro" id="IPR038430">
    <property type="entry name" value="NDAH_ubi_oxred_su3_sf"/>
</dbReference>
<name>A0A1L5BW68_9CRUS</name>
<protein>
    <recommendedName>
        <fullName evidence="3 9">NADH-ubiquinone oxidoreductase chain 3</fullName>
        <ecNumber evidence="9">7.1.1.2</ecNumber>
    </recommendedName>
</protein>
<dbReference type="GO" id="GO:0031966">
    <property type="term" value="C:mitochondrial membrane"/>
    <property type="evidence" value="ECO:0007669"/>
    <property type="project" value="UniProtKB-SubCell"/>
</dbReference>
<keyword evidence="9" id="KW-0520">NAD</keyword>
<dbReference type="Gene3D" id="1.20.58.1610">
    <property type="entry name" value="NADH:ubiquinone/plastoquinone oxidoreductase, chain 3"/>
    <property type="match status" value="1"/>
</dbReference>
<proteinExistence type="inferred from homology"/>
<evidence type="ECO:0000256" key="4">
    <source>
        <dbReference type="ARBA" id="ARBA00022448"/>
    </source>
</evidence>
<evidence type="ECO:0000256" key="1">
    <source>
        <dbReference type="ARBA" id="ARBA00004370"/>
    </source>
</evidence>
<dbReference type="AlphaFoldDB" id="A0A1L5BW68"/>
<dbReference type="SMR" id="A0A1L5BW68"/>
<keyword evidence="9" id="KW-1278">Translocase</keyword>
<dbReference type="GO" id="GO:0008137">
    <property type="term" value="F:NADH dehydrogenase (ubiquinone) activity"/>
    <property type="evidence" value="ECO:0007669"/>
    <property type="project" value="UniProtKB-UniRule"/>
</dbReference>
<keyword evidence="9" id="KW-0830">Ubiquinone</keyword>
<organism evidence="10">
    <name type="scientific">Pallaseopsis kessleri</name>
    <dbReference type="NCBI Taxonomy" id="686709"/>
    <lineage>
        <taxon>Eukaryota</taxon>
        <taxon>Metazoa</taxon>
        <taxon>Ecdysozoa</taxon>
        <taxon>Arthropoda</taxon>
        <taxon>Crustacea</taxon>
        <taxon>Multicrustacea</taxon>
        <taxon>Malacostraca</taxon>
        <taxon>Eumalacostraca</taxon>
        <taxon>Peracarida</taxon>
        <taxon>Amphipoda</taxon>
        <taxon>Senticaudata</taxon>
        <taxon>Gammarida</taxon>
        <taxon>Gammaridira</taxon>
        <taxon>Gammaroidea</taxon>
        <taxon>Pallaseidae</taxon>
        <taxon>Pallaseopsis</taxon>
    </lineage>
</organism>
<keyword evidence="6 9" id="KW-1133">Transmembrane helix</keyword>
<geneLocation type="mitochondrion" evidence="10"/>
<evidence type="ECO:0000256" key="6">
    <source>
        <dbReference type="ARBA" id="ARBA00022989"/>
    </source>
</evidence>
<keyword evidence="9" id="KW-0679">Respiratory chain</keyword>
<keyword evidence="5 9" id="KW-0812">Transmembrane</keyword>
<keyword evidence="9" id="KW-0249">Electron transport</keyword>
<dbReference type="CTD" id="4537"/>
<comment type="similarity">
    <text evidence="2 9">Belongs to the complex I subunit 3 family.</text>
</comment>
<evidence type="ECO:0000256" key="5">
    <source>
        <dbReference type="ARBA" id="ARBA00022692"/>
    </source>
</evidence>
<evidence type="ECO:0000256" key="2">
    <source>
        <dbReference type="ARBA" id="ARBA00008472"/>
    </source>
</evidence>
<evidence type="ECO:0000256" key="8">
    <source>
        <dbReference type="ARBA" id="ARBA00049551"/>
    </source>
</evidence>
<evidence type="ECO:0000256" key="7">
    <source>
        <dbReference type="ARBA" id="ARBA00023136"/>
    </source>
</evidence>
<feature type="transmembrane region" description="Helical" evidence="9">
    <location>
        <begin position="87"/>
        <end position="105"/>
    </location>
</feature>
<sequence length="117" mass="12833">MSVLSMMLLSSVVISTALTALALVVGKTSMSTREKLTSFECGFDSKKKARAPFSLRFFMVTILFLIFDVEVTLLLPLGLLAPYTETLSVTLTASTLALVLIIGIMHEWNQGSLDWTK</sequence>
<dbReference type="PANTHER" id="PTHR11058">
    <property type="entry name" value="NADH-UBIQUINONE OXIDOREDUCTASE CHAIN 3"/>
    <property type="match status" value="1"/>
</dbReference>
<dbReference type="Pfam" id="PF00507">
    <property type="entry name" value="Oxidored_q4"/>
    <property type="match status" value="1"/>
</dbReference>
<evidence type="ECO:0000256" key="3">
    <source>
        <dbReference type="ARBA" id="ARBA00021007"/>
    </source>
</evidence>
<evidence type="ECO:0000256" key="9">
    <source>
        <dbReference type="RuleBase" id="RU003640"/>
    </source>
</evidence>
<comment type="subcellular location">
    <subcellularLocation>
        <location evidence="1">Membrane</location>
    </subcellularLocation>
    <subcellularLocation>
        <location evidence="9">Mitochondrion membrane</location>
        <topology evidence="9">Multi-pass membrane protein</topology>
    </subcellularLocation>
</comment>
<comment type="function">
    <text evidence="9">Core subunit of the mitochondrial membrane respiratory chain NADH dehydrogenase (Complex I) which catalyzes electron transfer from NADH through the respiratory chain, using ubiquinone as an electron acceptor. Essential for the catalytic activity of complex I.</text>
</comment>
<dbReference type="InterPro" id="IPR000440">
    <property type="entry name" value="NADH_UbQ/plastoQ_OxRdtase_su3"/>
</dbReference>